<dbReference type="EMBL" id="RKHL01000002">
    <property type="protein sequence ID" value="ROR76014.1"/>
    <property type="molecule type" value="Genomic_DNA"/>
</dbReference>
<dbReference type="AlphaFoldDB" id="A0A3N2BLU8"/>
<protein>
    <submittedName>
        <fullName evidence="1">Uncharacterized protein</fullName>
    </submittedName>
</protein>
<reference evidence="1 2" key="1">
    <citation type="submission" date="2018-11" db="EMBL/GenBank/DDBJ databases">
        <title>Sequencing the genomes of 1000 actinobacteria strains.</title>
        <authorList>
            <person name="Klenk H.-P."/>
        </authorList>
    </citation>
    <scope>NUCLEOTIDE SEQUENCE [LARGE SCALE GENOMIC DNA]</scope>
    <source>
        <strain evidence="1 2">DSM 14012</strain>
    </source>
</reference>
<evidence type="ECO:0000313" key="2">
    <source>
        <dbReference type="Proteomes" id="UP000266915"/>
    </source>
</evidence>
<keyword evidence="2" id="KW-1185">Reference proteome</keyword>
<proteinExistence type="predicted"/>
<sequence>MAERPRDLSQRELDDLIHELILAGREDTPEFLRAFKEDERRSEEADRG</sequence>
<comment type="caution">
    <text evidence="1">The sequence shown here is derived from an EMBL/GenBank/DDBJ whole genome shotgun (WGS) entry which is preliminary data.</text>
</comment>
<accession>A0A3N2BLU8</accession>
<name>A0A3N2BLU8_9MICO</name>
<gene>
    <name evidence="1" type="ORF">EDD42_3966</name>
</gene>
<dbReference type="Proteomes" id="UP000266915">
    <property type="component" value="Unassembled WGS sequence"/>
</dbReference>
<dbReference type="RefSeq" id="WP_170169583.1">
    <property type="nucleotide sequence ID" value="NZ_FXAP01000007.1"/>
</dbReference>
<organism evidence="1 2">
    <name type="scientific">Plantibacter flavus</name>
    <dbReference type="NCBI Taxonomy" id="150123"/>
    <lineage>
        <taxon>Bacteria</taxon>
        <taxon>Bacillati</taxon>
        <taxon>Actinomycetota</taxon>
        <taxon>Actinomycetes</taxon>
        <taxon>Micrococcales</taxon>
        <taxon>Microbacteriaceae</taxon>
        <taxon>Plantibacter</taxon>
    </lineage>
</organism>
<evidence type="ECO:0000313" key="1">
    <source>
        <dbReference type="EMBL" id="ROR76014.1"/>
    </source>
</evidence>